<keyword evidence="5" id="KW-1185">Reference proteome</keyword>
<dbReference type="GO" id="GO:0008757">
    <property type="term" value="F:S-adenosylmethionine-dependent methyltransferase activity"/>
    <property type="evidence" value="ECO:0007669"/>
    <property type="project" value="InterPro"/>
</dbReference>
<dbReference type="InterPro" id="IPR029063">
    <property type="entry name" value="SAM-dependent_MTases_sf"/>
</dbReference>
<gene>
    <name evidence="4" type="ORF">KFE25_012821</name>
</gene>
<evidence type="ECO:0000256" key="1">
    <source>
        <dbReference type="SAM" id="MobiDB-lite"/>
    </source>
</evidence>
<feature type="signal peptide" evidence="2">
    <location>
        <begin position="1"/>
        <end position="27"/>
    </location>
</feature>
<dbReference type="SUPFAM" id="SSF53335">
    <property type="entry name" value="S-adenosyl-L-methionine-dependent methyltransferases"/>
    <property type="match status" value="1"/>
</dbReference>
<evidence type="ECO:0000259" key="3">
    <source>
        <dbReference type="Pfam" id="PF13649"/>
    </source>
</evidence>
<reference evidence="4" key="1">
    <citation type="submission" date="2021-05" db="EMBL/GenBank/DDBJ databases">
        <title>The genome of the haptophyte Pavlova lutheri (Diacronema luteri, Pavlovales) - a model for lipid biosynthesis in eukaryotic algae.</title>
        <authorList>
            <person name="Hulatt C.J."/>
            <person name="Posewitz M.C."/>
        </authorList>
    </citation>
    <scope>NUCLEOTIDE SEQUENCE</scope>
    <source>
        <strain evidence="4">NIVA-4/92</strain>
    </source>
</reference>
<dbReference type="PANTHER" id="PTHR42912:SF81">
    <property type="entry name" value="METHYLTRANSFERASE DOMAIN-CONTAINING PROTEIN"/>
    <property type="match status" value="1"/>
</dbReference>
<protein>
    <recommendedName>
        <fullName evidence="3">Methyltransferase domain-containing protein</fullName>
    </recommendedName>
</protein>
<dbReference type="InterPro" id="IPR041698">
    <property type="entry name" value="Methyltransf_25"/>
</dbReference>
<feature type="compositionally biased region" description="Pro residues" evidence="1">
    <location>
        <begin position="471"/>
        <end position="492"/>
    </location>
</feature>
<feature type="domain" description="Methyltransferase" evidence="3">
    <location>
        <begin position="295"/>
        <end position="401"/>
    </location>
</feature>
<evidence type="ECO:0000256" key="2">
    <source>
        <dbReference type="SAM" id="SignalP"/>
    </source>
</evidence>
<evidence type="ECO:0000313" key="5">
    <source>
        <dbReference type="Proteomes" id="UP000751190"/>
    </source>
</evidence>
<dbReference type="OrthoDB" id="3647at2759"/>
<dbReference type="Proteomes" id="UP000751190">
    <property type="component" value="Unassembled WGS sequence"/>
</dbReference>
<dbReference type="Gene3D" id="3.40.50.150">
    <property type="entry name" value="Vaccinia Virus protein VP39"/>
    <property type="match status" value="1"/>
</dbReference>
<dbReference type="AlphaFoldDB" id="A0A8J6C5S8"/>
<name>A0A8J6C5S8_DIALT</name>
<dbReference type="OMA" id="AYWAYHT"/>
<accession>A0A8J6C5S8</accession>
<dbReference type="Pfam" id="PF13649">
    <property type="entry name" value="Methyltransf_25"/>
    <property type="match status" value="1"/>
</dbReference>
<comment type="caution">
    <text evidence="4">The sequence shown here is derived from an EMBL/GenBank/DDBJ whole genome shotgun (WGS) entry which is preliminary data.</text>
</comment>
<proteinExistence type="predicted"/>
<dbReference type="EMBL" id="JAGTXO010000040">
    <property type="protein sequence ID" value="KAG8459486.1"/>
    <property type="molecule type" value="Genomic_DNA"/>
</dbReference>
<evidence type="ECO:0000313" key="4">
    <source>
        <dbReference type="EMBL" id="KAG8459486.1"/>
    </source>
</evidence>
<feature type="chain" id="PRO_5035206494" description="Methyltransferase domain-containing protein" evidence="2">
    <location>
        <begin position="28"/>
        <end position="492"/>
    </location>
</feature>
<organism evidence="4 5">
    <name type="scientific">Diacronema lutheri</name>
    <name type="common">Unicellular marine alga</name>
    <name type="synonym">Monochrysis lutheri</name>
    <dbReference type="NCBI Taxonomy" id="2081491"/>
    <lineage>
        <taxon>Eukaryota</taxon>
        <taxon>Haptista</taxon>
        <taxon>Haptophyta</taxon>
        <taxon>Pavlovophyceae</taxon>
        <taxon>Pavlovales</taxon>
        <taxon>Pavlovaceae</taxon>
        <taxon>Diacronema</taxon>
    </lineage>
</organism>
<dbReference type="PANTHER" id="PTHR42912">
    <property type="entry name" value="METHYLTRANSFERASE"/>
    <property type="match status" value="1"/>
</dbReference>
<feature type="region of interest" description="Disordered" evidence="1">
    <location>
        <begin position="467"/>
        <end position="492"/>
    </location>
</feature>
<keyword evidence="2" id="KW-0732">Signal</keyword>
<sequence length="492" mass="53531">MRTISKLSCGLLGAAGLLLLFSSPARASRRLPVASRARPLASSVASPPVAAPAPGLREDELFEQSDSVAAWRAWNARWEAPNSVLTDELARSVGESVRRDPARALAYWAYHTGRAGFFAAQWPAAYFAFSASRGPGGQAPPSIDPAQAASAMPRLLGEAFSTFADDLACIEAGVYPLPFDLTSPSHRQFSPLFAVRQAAIFVNEAVANLEKRGKPAPPLWLDAPSMPEYYRTFHYQSDGYMSTRSAAVYEASTEALFLGRQDAMQRLTLVPLARVVSEHFARPGGEWGARKLDLLEIGCGTGRFHTFMLDAFGNRLASTSALDVSPFYLEKARENVAYAQRLRRWPDARADVRFLLANAEEVPLDDESQDVVVSVYMFHELPESAQRAIVREVGRLLRPGGAFILTDSLQLGDRPALDATLPLFKNLNEPFYERFVQTSLAELVREEAGLVPEWKGLRSATKTLSFRKPAAAPPAAPPAPPPAASPVAPPAV</sequence>
<dbReference type="InterPro" id="IPR050508">
    <property type="entry name" value="Methyltransf_Superfamily"/>
</dbReference>
<dbReference type="CDD" id="cd02440">
    <property type="entry name" value="AdoMet_MTases"/>
    <property type="match status" value="1"/>
</dbReference>